<proteinExistence type="inferred from homology"/>
<dbReference type="PROSITE" id="PS00136">
    <property type="entry name" value="SUBTILASE_ASP"/>
    <property type="match status" value="1"/>
</dbReference>
<keyword evidence="6" id="KW-0106">Calcium</keyword>
<evidence type="ECO:0000313" key="11">
    <source>
        <dbReference type="Proteomes" id="UP000244906"/>
    </source>
</evidence>
<feature type="active site" description="Charge relay system" evidence="7 8">
    <location>
        <position position="211"/>
    </location>
</feature>
<evidence type="ECO:0000256" key="7">
    <source>
        <dbReference type="PIRSR" id="PIRSR615500-1"/>
    </source>
</evidence>
<feature type="active site" description="Charge relay system" evidence="7 8">
    <location>
        <position position="486"/>
    </location>
</feature>
<keyword evidence="11" id="KW-1185">Reference proteome</keyword>
<dbReference type="SUPFAM" id="SSF52743">
    <property type="entry name" value="Subtilisin-like"/>
    <property type="match status" value="1"/>
</dbReference>
<evidence type="ECO:0000256" key="6">
    <source>
        <dbReference type="ARBA" id="ARBA00022837"/>
    </source>
</evidence>
<keyword evidence="3" id="KW-0732">Signal</keyword>
<comment type="caution">
    <text evidence="10">The sequence shown here is derived from an EMBL/GenBank/DDBJ whole genome shotgun (WGS) entry which is preliminary data.</text>
</comment>
<feature type="active site" description="Charge relay system" evidence="7 8">
    <location>
        <position position="248"/>
    </location>
</feature>
<dbReference type="InterPro" id="IPR008979">
    <property type="entry name" value="Galactose-bd-like_sf"/>
</dbReference>
<evidence type="ECO:0000256" key="5">
    <source>
        <dbReference type="ARBA" id="ARBA00022825"/>
    </source>
</evidence>
<dbReference type="Gene3D" id="2.60.120.260">
    <property type="entry name" value="Galactose-binding domain-like"/>
    <property type="match status" value="1"/>
</dbReference>
<dbReference type="AlphaFoldDB" id="A0A2V1H1X5"/>
<dbReference type="InterPro" id="IPR023827">
    <property type="entry name" value="Peptidase_S8_Asp-AS"/>
</dbReference>
<comment type="similarity">
    <text evidence="1">Belongs to the peptidase S8 family. Furin subfamily.</text>
</comment>
<dbReference type="Pfam" id="PF01483">
    <property type="entry name" value="P_proprotein"/>
    <property type="match status" value="1"/>
</dbReference>
<dbReference type="Proteomes" id="UP000244906">
    <property type="component" value="Unassembled WGS sequence"/>
</dbReference>
<dbReference type="InterPro" id="IPR034182">
    <property type="entry name" value="Kexin/furin"/>
</dbReference>
<name>A0A2V1H1X5_9GAMM</name>
<dbReference type="InterPro" id="IPR015500">
    <property type="entry name" value="Peptidase_S8_subtilisin-rel"/>
</dbReference>
<keyword evidence="4 8" id="KW-0378">Hydrolase</keyword>
<dbReference type="PROSITE" id="PS00137">
    <property type="entry name" value="SUBTILASE_HIS"/>
    <property type="match status" value="1"/>
</dbReference>
<dbReference type="PROSITE" id="PS51257">
    <property type="entry name" value="PROKAR_LIPOPROTEIN"/>
    <property type="match status" value="1"/>
</dbReference>
<sequence>MSFYGDRLMKEPRFYLSLSLIAILTACGQASETTYVPPGADLGTPPVEETPTPDLVIPPTSIEELLVDPDYLYPVDGLFEARQGQILKGALPIASTLVAGLNFAVSDAPEGLVMIDSGLGTFEFDVAENLEDMGTTHEMTYSISNGTEIIQQGTIVFENKSDPLFHHQWHLKNTGQHAFARGSGVVGEDITTSESIRNNYAGQGITIAVVDDGLQIDHPDLIENVVDGSLNLSNGSDNPVPSSSHSSHGTAVGGIIASRGWNNIGGRGVASQANLIGFNFIEEQSFLGFSISHGGLNGNHARIYNQSYGFNNTVPFSWNNNQLKNNRNVYHEQSVNGHDGKGTLYVKAAGNGNVSHRYRIFGFVVAYERANQSDGLPFQNANQDSGNANFYNTVVSAMNADGELSSYSSWGSNVFVSAPGGEYGANSEYLSNISNEPAMVTTDRSGCGAGTSAILSDYSKSNIYPFFNNHPENTDCDYTNLMNGTSSATPVTSGVLAVILGVNPNLTWRDARNILAKSAEKVNEDDAVRTIDVGGVDYVAHSGWVTNAAGHSFNSKYGFGRVNVDAAVVLAKSYDEDLGDLIITPWQDSGELDLTIAEGDVTGATHILDIPQDLIIEGVQIRLDAKHSRIPDLAVELISPSGTRSVVMTPNNALDADLGINSNNPDGYVDTLLLSNAFFNERSAGEWRIRLIDTSTTTRNYNRSLLGISVDPLSKGNNAVEGILQNWKIRVLGH</sequence>
<dbReference type="SUPFAM" id="SSF49785">
    <property type="entry name" value="Galactose-binding domain-like"/>
    <property type="match status" value="1"/>
</dbReference>
<dbReference type="PROSITE" id="PS51829">
    <property type="entry name" value="P_HOMO_B"/>
    <property type="match status" value="1"/>
</dbReference>
<evidence type="ECO:0000256" key="8">
    <source>
        <dbReference type="PROSITE-ProRule" id="PRU01240"/>
    </source>
</evidence>
<dbReference type="InterPro" id="IPR000209">
    <property type="entry name" value="Peptidase_S8/S53_dom"/>
</dbReference>
<accession>A0A2V1H1X5</accession>
<dbReference type="InterPro" id="IPR036852">
    <property type="entry name" value="Peptidase_S8/S53_dom_sf"/>
</dbReference>
<dbReference type="PANTHER" id="PTHR42884:SF14">
    <property type="entry name" value="NEUROENDOCRINE CONVERTASE 1"/>
    <property type="match status" value="1"/>
</dbReference>
<organism evidence="10 11">
    <name type="scientific">Pelagibaculum spongiae</name>
    <dbReference type="NCBI Taxonomy" id="2080658"/>
    <lineage>
        <taxon>Bacteria</taxon>
        <taxon>Pseudomonadati</taxon>
        <taxon>Pseudomonadota</taxon>
        <taxon>Gammaproteobacteria</taxon>
        <taxon>Oceanospirillales</taxon>
        <taxon>Pelagibaculum</taxon>
    </lineage>
</organism>
<protein>
    <submittedName>
        <fullName evidence="10">Peptidase S8</fullName>
    </submittedName>
</protein>
<evidence type="ECO:0000256" key="3">
    <source>
        <dbReference type="ARBA" id="ARBA00022729"/>
    </source>
</evidence>
<dbReference type="Pfam" id="PF00082">
    <property type="entry name" value="Peptidase_S8"/>
    <property type="match status" value="1"/>
</dbReference>
<evidence type="ECO:0000259" key="9">
    <source>
        <dbReference type="PROSITE" id="PS51829"/>
    </source>
</evidence>
<evidence type="ECO:0000256" key="1">
    <source>
        <dbReference type="ARBA" id="ARBA00005325"/>
    </source>
</evidence>
<dbReference type="GO" id="GO:0005737">
    <property type="term" value="C:cytoplasm"/>
    <property type="evidence" value="ECO:0007669"/>
    <property type="project" value="UniProtKB-ARBA"/>
</dbReference>
<feature type="domain" description="P/Homo B" evidence="9">
    <location>
        <begin position="584"/>
        <end position="734"/>
    </location>
</feature>
<dbReference type="PRINTS" id="PR00723">
    <property type="entry name" value="SUBTILISIN"/>
</dbReference>
<dbReference type="Gene3D" id="3.40.50.200">
    <property type="entry name" value="Peptidase S8/S53 domain"/>
    <property type="match status" value="1"/>
</dbReference>
<dbReference type="InterPro" id="IPR023828">
    <property type="entry name" value="Peptidase_S8_Ser-AS"/>
</dbReference>
<dbReference type="PANTHER" id="PTHR42884">
    <property type="entry name" value="PROPROTEIN CONVERTASE SUBTILISIN/KEXIN-RELATED"/>
    <property type="match status" value="1"/>
</dbReference>
<dbReference type="PROSITE" id="PS00138">
    <property type="entry name" value="SUBTILASE_SER"/>
    <property type="match status" value="1"/>
</dbReference>
<keyword evidence="2 8" id="KW-0645">Protease</keyword>
<keyword evidence="5 8" id="KW-0720">Serine protease</keyword>
<gene>
    <name evidence="10" type="ORF">DC094_07245</name>
</gene>
<evidence type="ECO:0000256" key="2">
    <source>
        <dbReference type="ARBA" id="ARBA00022670"/>
    </source>
</evidence>
<dbReference type="GO" id="GO:0016485">
    <property type="term" value="P:protein processing"/>
    <property type="evidence" value="ECO:0007669"/>
    <property type="project" value="TreeGrafter"/>
</dbReference>
<reference evidence="10 11" key="1">
    <citation type="submission" date="2018-04" db="EMBL/GenBank/DDBJ databases">
        <title>Thalassorhabdus spongiae gen. nov., sp. nov., isolated from a marine sponge in South-West Iceland.</title>
        <authorList>
            <person name="Knobloch S."/>
            <person name="Daussin A."/>
            <person name="Johannsson R."/>
            <person name="Marteinsson V.T."/>
        </authorList>
    </citation>
    <scope>NUCLEOTIDE SEQUENCE [LARGE SCALE GENOMIC DNA]</scope>
    <source>
        <strain evidence="10 11">Hp12</strain>
    </source>
</reference>
<dbReference type="InterPro" id="IPR002884">
    <property type="entry name" value="P_dom"/>
</dbReference>
<dbReference type="PROSITE" id="PS51892">
    <property type="entry name" value="SUBTILASE"/>
    <property type="match status" value="1"/>
</dbReference>
<evidence type="ECO:0000256" key="4">
    <source>
        <dbReference type="ARBA" id="ARBA00022801"/>
    </source>
</evidence>
<dbReference type="EMBL" id="QDDL01000002">
    <property type="protein sequence ID" value="PVZ70381.1"/>
    <property type="molecule type" value="Genomic_DNA"/>
</dbReference>
<dbReference type="GO" id="GO:0016020">
    <property type="term" value="C:membrane"/>
    <property type="evidence" value="ECO:0007669"/>
    <property type="project" value="TreeGrafter"/>
</dbReference>
<dbReference type="InterPro" id="IPR022398">
    <property type="entry name" value="Peptidase_S8_His-AS"/>
</dbReference>
<dbReference type="GO" id="GO:0012505">
    <property type="term" value="C:endomembrane system"/>
    <property type="evidence" value="ECO:0007669"/>
    <property type="project" value="UniProtKB-ARBA"/>
</dbReference>
<evidence type="ECO:0000313" key="10">
    <source>
        <dbReference type="EMBL" id="PVZ70381.1"/>
    </source>
</evidence>
<dbReference type="GO" id="GO:0004252">
    <property type="term" value="F:serine-type endopeptidase activity"/>
    <property type="evidence" value="ECO:0007669"/>
    <property type="project" value="UniProtKB-UniRule"/>
</dbReference>
<dbReference type="CDD" id="cd04059">
    <property type="entry name" value="Peptidases_S8_Protein_convertases_Kexins_Furin-like"/>
    <property type="match status" value="1"/>
</dbReference>